<dbReference type="SUPFAM" id="SSF52540">
    <property type="entry name" value="P-loop containing nucleoside triphosphate hydrolases"/>
    <property type="match status" value="1"/>
</dbReference>
<evidence type="ECO:0000256" key="2">
    <source>
        <dbReference type="ARBA" id="ARBA00022741"/>
    </source>
</evidence>
<dbReference type="Gene3D" id="3.30.300.160">
    <property type="entry name" value="Type II secretion system, protein E, N-terminal domain"/>
    <property type="match status" value="1"/>
</dbReference>
<comment type="caution">
    <text evidence="5">The sequence shown here is derived from an EMBL/GenBank/DDBJ whole genome shotgun (WGS) entry which is preliminary data.</text>
</comment>
<dbReference type="PROSITE" id="PS00662">
    <property type="entry name" value="T2SP_E"/>
    <property type="match status" value="1"/>
</dbReference>
<dbReference type="InterPro" id="IPR027417">
    <property type="entry name" value="P-loop_NTPase"/>
</dbReference>
<dbReference type="GO" id="GO:0016887">
    <property type="term" value="F:ATP hydrolysis activity"/>
    <property type="evidence" value="ECO:0007669"/>
    <property type="project" value="TreeGrafter"/>
</dbReference>
<dbReference type="EMBL" id="PFAP01000017">
    <property type="protein sequence ID" value="PIR94140.1"/>
    <property type="molecule type" value="Genomic_DNA"/>
</dbReference>
<dbReference type="CDD" id="cd01129">
    <property type="entry name" value="PulE-GspE-like"/>
    <property type="match status" value="1"/>
</dbReference>
<proteinExistence type="inferred from homology"/>
<evidence type="ECO:0000256" key="3">
    <source>
        <dbReference type="ARBA" id="ARBA00022840"/>
    </source>
</evidence>
<keyword evidence="2" id="KW-0547">Nucleotide-binding</keyword>
<dbReference type="PANTHER" id="PTHR30258">
    <property type="entry name" value="TYPE II SECRETION SYSTEM PROTEIN GSPE-RELATED"/>
    <property type="match status" value="1"/>
</dbReference>
<dbReference type="AlphaFoldDB" id="A0A2H0V728"/>
<dbReference type="FunFam" id="3.40.50.300:FF:000398">
    <property type="entry name" value="Type IV pilus assembly ATPase PilB"/>
    <property type="match status" value="1"/>
</dbReference>
<evidence type="ECO:0000313" key="6">
    <source>
        <dbReference type="Proteomes" id="UP000229901"/>
    </source>
</evidence>
<reference evidence="6" key="1">
    <citation type="submission" date="2017-09" db="EMBL/GenBank/DDBJ databases">
        <title>Depth-based differentiation of microbial function through sediment-hosted aquifers and enrichment of novel symbionts in the deep terrestrial subsurface.</title>
        <authorList>
            <person name="Probst A.J."/>
            <person name="Ladd B."/>
            <person name="Jarett J.K."/>
            <person name="Geller-Mcgrath D.E."/>
            <person name="Sieber C.M.K."/>
            <person name="Emerson J.B."/>
            <person name="Anantharaman K."/>
            <person name="Thomas B.C."/>
            <person name="Malmstrom R."/>
            <person name="Stieglmeier M."/>
            <person name="Klingl A."/>
            <person name="Woyke T."/>
            <person name="Ryan C.M."/>
            <person name="Banfield J.F."/>
        </authorList>
    </citation>
    <scope>NUCLEOTIDE SEQUENCE [LARGE SCALE GENOMIC DNA]</scope>
</reference>
<dbReference type="GO" id="GO:0005524">
    <property type="term" value="F:ATP binding"/>
    <property type="evidence" value="ECO:0007669"/>
    <property type="project" value="UniProtKB-KW"/>
</dbReference>
<dbReference type="Pfam" id="PF00437">
    <property type="entry name" value="T2SSE"/>
    <property type="match status" value="1"/>
</dbReference>
<evidence type="ECO:0000256" key="1">
    <source>
        <dbReference type="ARBA" id="ARBA00006611"/>
    </source>
</evidence>
<dbReference type="Proteomes" id="UP000229901">
    <property type="component" value="Unassembled WGS sequence"/>
</dbReference>
<dbReference type="PANTHER" id="PTHR30258:SF1">
    <property type="entry name" value="PROTEIN TRANSPORT PROTEIN HOFB HOMOLOG"/>
    <property type="match status" value="1"/>
</dbReference>
<dbReference type="GO" id="GO:0005886">
    <property type="term" value="C:plasma membrane"/>
    <property type="evidence" value="ECO:0007669"/>
    <property type="project" value="TreeGrafter"/>
</dbReference>
<evidence type="ECO:0000259" key="4">
    <source>
        <dbReference type="PROSITE" id="PS00662"/>
    </source>
</evidence>
<evidence type="ECO:0000313" key="5">
    <source>
        <dbReference type="EMBL" id="PIR94140.1"/>
    </source>
</evidence>
<dbReference type="InterPro" id="IPR037257">
    <property type="entry name" value="T2SS_E_N_sf"/>
</dbReference>
<accession>A0A2H0V728</accession>
<dbReference type="InterPro" id="IPR007831">
    <property type="entry name" value="T2SS_GspE_N"/>
</dbReference>
<dbReference type="SUPFAM" id="SSF160246">
    <property type="entry name" value="EspE N-terminal domain-like"/>
    <property type="match status" value="1"/>
</dbReference>
<organism evidence="5 6">
    <name type="scientific">Candidatus Falkowbacteria bacterium CG10_big_fil_rev_8_21_14_0_10_39_11</name>
    <dbReference type="NCBI Taxonomy" id="1974565"/>
    <lineage>
        <taxon>Bacteria</taxon>
        <taxon>Candidatus Falkowiibacteriota</taxon>
    </lineage>
</organism>
<protein>
    <submittedName>
        <fullName evidence="5">Type II secretion system protein GspE</fullName>
    </submittedName>
</protein>
<feature type="domain" description="Bacterial type II secretion system protein E" evidence="4">
    <location>
        <begin position="372"/>
        <end position="386"/>
    </location>
</feature>
<gene>
    <name evidence="5" type="ORF">COT97_02855</name>
</gene>
<keyword evidence="3" id="KW-0067">ATP-binding</keyword>
<dbReference type="InterPro" id="IPR001482">
    <property type="entry name" value="T2SS/T4SS_dom"/>
</dbReference>
<dbReference type="Gene3D" id="3.30.450.90">
    <property type="match status" value="1"/>
</dbReference>
<name>A0A2H0V728_9BACT</name>
<dbReference type="Gene3D" id="3.40.50.300">
    <property type="entry name" value="P-loop containing nucleotide triphosphate hydrolases"/>
    <property type="match status" value="1"/>
</dbReference>
<dbReference type="Pfam" id="PF05157">
    <property type="entry name" value="MshEN"/>
    <property type="match status" value="1"/>
</dbReference>
<comment type="similarity">
    <text evidence="1">Belongs to the GSP E family.</text>
</comment>
<sequence>MKLAEAVLETVLIKNKLVNNKQLKELRDSSQKAGISLYSQVISSGLVVREVLCGLIAKYFDVKCFDPNTMTVDKEALKLMSEIVAKKNLAAVFVRDEHGVHLVVNNPANEEFIKNFEKRIDEDVILYFADEEAILKIISQYRGEVTENSLGDLIASISQSDTAAGRAEDLPVIQIVDTLLSMSYENKASDIHIEPFEAKTVIRFRIDGILHDIVDIPTVLHDLIVTRIKILSRLRTDEHRSAQDGRLSFKYKKAKIDVRVSIVPLIKGEKVVMRLLAEGARKYKLTNLGFNKNDFKKVKNAINKPWGMILVTGPTGSGKTTTLYSILNVLNTREINISTIEDPVEYDIDGINQIQVNPKTNLTFSDGLRAIVRQDPDIIMVGEIRDPETASIAINSAMTGHLVLSTLHTNDAPTSLPRLLDMGIKSFLVASTVNVIIAQRLVRQICEKCKYTVSVAPEVKEIIEKQLSPTLIKKYGLNLPKTILYYGKGCKACQNSGYSGRIGIFEVLMMNEDVKQLVLSKVNASTLKAKAMEAGMLPMIEDGLLKVQQGITTIDEVLRVTRE</sequence>